<keyword evidence="2" id="KW-1185">Reference proteome</keyword>
<evidence type="ECO:0000313" key="2">
    <source>
        <dbReference type="Proteomes" id="UP000198356"/>
    </source>
</evidence>
<dbReference type="RefSeq" id="WP_089407136.1">
    <property type="nucleotide sequence ID" value="NZ_FZOU01000001.1"/>
</dbReference>
<dbReference type="AlphaFoldDB" id="A0A239EAI6"/>
<proteinExistence type="predicted"/>
<dbReference type="Proteomes" id="UP000198356">
    <property type="component" value="Unassembled WGS sequence"/>
</dbReference>
<dbReference type="OrthoDB" id="100212at2"/>
<sequence>MSKLRNQSPILAACVLGALSQGIAQRSISPPHPFNVKDDFAITQFGDVYRSPREDLVFSPSGRWCVAHTVSTSLERGEIRDSLLFYEVPEVGRWLENPAVPSELRPAWTVDETSKTAFADAPLISQIRWLRDDKGIAFLVRTGADETRLSLALIGKRQVTRLSPEFRQMLSFSVQDEAHYVFTVPSAVSRRSLQQDIAAPFRVGTGESFSSLMFPGQASANIQRAELWSVNGSRPAIVKDGTTGSPVVLYEDGTRELTLSPNGKAVVTLRPISNVPLEWENLYPPPFPNDTYRVRPGPQDLSAPFGWSYLSEYVAIDLRSSTVTSLVQAPAALRAGWQESVALPSWSDDSESVLLPGTFLSHEETTAGQPCIVVARMQHHTSECVRPLHGELAKGAAPGYERIDRVSFASGHSDQIVTGSADHEHGGERQTRYARIAQGHWMIAPAIASEDDERMRLPNLTIRGDIWTPPVLVAKDPKNGRTRTVLDPNPLLRSVALGSPELYRWTGGQDRAWQGKHRVRRRIAWVGSTHCN</sequence>
<reference evidence="1 2" key="1">
    <citation type="submission" date="2017-06" db="EMBL/GenBank/DDBJ databases">
        <authorList>
            <person name="Kim H.J."/>
            <person name="Triplett B.A."/>
        </authorList>
    </citation>
    <scope>NUCLEOTIDE SEQUENCE [LARGE SCALE GENOMIC DNA]</scope>
    <source>
        <strain evidence="1 2">DSM 18704</strain>
    </source>
</reference>
<protein>
    <submittedName>
        <fullName evidence="1">Uncharacterized protein</fullName>
    </submittedName>
</protein>
<accession>A0A239EAI6</accession>
<gene>
    <name evidence="1" type="ORF">SAMN05421770_101866</name>
</gene>
<dbReference type="EMBL" id="FZOU01000001">
    <property type="protein sequence ID" value="SNS41298.1"/>
    <property type="molecule type" value="Genomic_DNA"/>
</dbReference>
<evidence type="ECO:0000313" key="1">
    <source>
        <dbReference type="EMBL" id="SNS41298.1"/>
    </source>
</evidence>
<organism evidence="1 2">
    <name type="scientific">Granulicella rosea</name>
    <dbReference type="NCBI Taxonomy" id="474952"/>
    <lineage>
        <taxon>Bacteria</taxon>
        <taxon>Pseudomonadati</taxon>
        <taxon>Acidobacteriota</taxon>
        <taxon>Terriglobia</taxon>
        <taxon>Terriglobales</taxon>
        <taxon>Acidobacteriaceae</taxon>
        <taxon>Granulicella</taxon>
    </lineage>
</organism>
<name>A0A239EAI6_9BACT</name>